<organism evidence="1 2">
    <name type="scientific">Shouchella xiaoxiensis</name>
    <dbReference type="NCBI Taxonomy" id="766895"/>
    <lineage>
        <taxon>Bacteria</taxon>
        <taxon>Bacillati</taxon>
        <taxon>Bacillota</taxon>
        <taxon>Bacilli</taxon>
        <taxon>Bacillales</taxon>
        <taxon>Bacillaceae</taxon>
        <taxon>Shouchella</taxon>
    </lineage>
</organism>
<name>A0ABS2SNX2_9BACI</name>
<dbReference type="Proteomes" id="UP001179280">
    <property type="component" value="Unassembled WGS sequence"/>
</dbReference>
<keyword evidence="2" id="KW-1185">Reference proteome</keyword>
<dbReference type="EMBL" id="JAFBCV010000001">
    <property type="protein sequence ID" value="MBM7837233.1"/>
    <property type="molecule type" value="Genomic_DNA"/>
</dbReference>
<comment type="caution">
    <text evidence="1">The sequence shown here is derived from an EMBL/GenBank/DDBJ whole genome shotgun (WGS) entry which is preliminary data.</text>
</comment>
<protein>
    <submittedName>
        <fullName evidence="1">Uncharacterized protein</fullName>
    </submittedName>
</protein>
<accession>A0ABS2SNX2</accession>
<gene>
    <name evidence="1" type="ORF">JOC54_000464</name>
</gene>
<sequence>MKTERDILKRLDDTLAETGFVLDNQNVDFVKGKLDVFVNGENWLIAIQIYQLSVVGPAVDVFLIGSELDKEGITFIDDEPFLIVNQDGVEYEYGDNDYVGFQPKFTKKPVYLMIKEHFFTFRLDDSFQQSLRPEQEIVMFLRQTINNRAFLKKLWIDQEELFNGTQLSPGYDLFYSTDHWLHLESIVDLPSENAFFKSLAKAIYQKDPALIDKSHTNTDWILWKEYDSVEFY</sequence>
<proteinExistence type="predicted"/>
<reference evidence="1" key="1">
    <citation type="submission" date="2021-01" db="EMBL/GenBank/DDBJ databases">
        <title>Genomic Encyclopedia of Type Strains, Phase IV (KMG-IV): sequencing the most valuable type-strain genomes for metagenomic binning, comparative biology and taxonomic classification.</title>
        <authorList>
            <person name="Goeker M."/>
        </authorList>
    </citation>
    <scope>NUCLEOTIDE SEQUENCE</scope>
    <source>
        <strain evidence="1">DSM 21943</strain>
    </source>
</reference>
<evidence type="ECO:0000313" key="1">
    <source>
        <dbReference type="EMBL" id="MBM7837233.1"/>
    </source>
</evidence>
<dbReference type="RefSeq" id="WP_204464125.1">
    <property type="nucleotide sequence ID" value="NZ_JAFBCV010000001.1"/>
</dbReference>
<dbReference type="Pfam" id="PF22535">
    <property type="entry name" value="DUF7003"/>
    <property type="match status" value="1"/>
</dbReference>
<dbReference type="InterPro" id="IPR054272">
    <property type="entry name" value="DUF7003"/>
</dbReference>
<evidence type="ECO:0000313" key="2">
    <source>
        <dbReference type="Proteomes" id="UP001179280"/>
    </source>
</evidence>